<evidence type="ECO:0000256" key="9">
    <source>
        <dbReference type="RuleBase" id="RU362128"/>
    </source>
</evidence>
<dbReference type="GO" id="GO:0030488">
    <property type="term" value="P:tRNA methylation"/>
    <property type="evidence" value="ECO:0007669"/>
    <property type="project" value="TreeGrafter"/>
</dbReference>
<comment type="subunit">
    <text evidence="1 9">Heterodimer with ALG14 to form a functional enzyme.</text>
</comment>
<keyword evidence="4" id="KW-0489">Methyltransferase</keyword>
<dbReference type="InterPro" id="IPR007235">
    <property type="entry name" value="Glyco_trans_28_C"/>
</dbReference>
<evidence type="ECO:0000256" key="3">
    <source>
        <dbReference type="ARBA" id="ARBA00017468"/>
    </source>
</evidence>
<organism evidence="12 13">
    <name type="scientific">Tetrapyrgos nigripes</name>
    <dbReference type="NCBI Taxonomy" id="182062"/>
    <lineage>
        <taxon>Eukaryota</taxon>
        <taxon>Fungi</taxon>
        <taxon>Dikarya</taxon>
        <taxon>Basidiomycota</taxon>
        <taxon>Agaricomycotina</taxon>
        <taxon>Agaricomycetes</taxon>
        <taxon>Agaricomycetidae</taxon>
        <taxon>Agaricales</taxon>
        <taxon>Marasmiineae</taxon>
        <taxon>Marasmiaceae</taxon>
        <taxon>Tetrapyrgos</taxon>
    </lineage>
</organism>
<dbReference type="OrthoDB" id="271595at2759"/>
<dbReference type="SUPFAM" id="SSF53335">
    <property type="entry name" value="S-adenosyl-L-methionine-dependent methyltransferases"/>
    <property type="match status" value="1"/>
</dbReference>
<accession>A0A8H5GIN0</accession>
<dbReference type="GO" id="GO:0004577">
    <property type="term" value="F:N-acetylglucosaminyldiphosphodolichol N-acetylglucosaminyltransferase activity"/>
    <property type="evidence" value="ECO:0007669"/>
    <property type="project" value="UniProtKB-EC"/>
</dbReference>
<protein>
    <recommendedName>
        <fullName evidence="3 9">UDP-N-acetylglucosamine transferase subunit ALG13</fullName>
        <ecNumber evidence="2 9">2.4.1.141</ecNumber>
    </recommendedName>
    <alternativeName>
        <fullName evidence="7 9">Asparagine-linked glycosylation protein 13</fullName>
    </alternativeName>
</protein>
<dbReference type="EC" id="2.4.1.141" evidence="2 9"/>
<sequence length="439" mass="49529">MLAFVTVGSTRFDSLVNRVLSTPVLSSLRNQGYSELVVQCGNSDFDYAHLLQHQTSCDIDKDGVSIQLWRFKPSLQDEYERARLVISHAGSGTILDVLRMKKPLIVVPNPTLLDNHQEELASALEDMGYLRSSTPSSLDTTIQTFDPSSIQSFPQLEGSRFRNILDEEMGFEMGPRVTKTLVSEVPQIYENLHVHEVYDKIASHFSATRYKPWPIIAKFLSDLPQGSIGLDSGTGNGKYLPLPEENPGSVLTIGLDRSLNLLKIAKHAGVNGVVREVVRGDVLEIPWRLGVFDYAISIATIHHLATRSRRKIAVQRLLQSVSPTHGRVLIYVWAIEQDEFSKREIPVDDVAGDSGQDVFVPWNLNRPNVTPNDEPQTYNRYYHMFAKGELTTLVTEAAQDLGWYVGPKKTNYENVQGMHIIQDGWERSNYYIELRCWKA</sequence>
<evidence type="ECO:0000256" key="4">
    <source>
        <dbReference type="ARBA" id="ARBA00022603"/>
    </source>
</evidence>
<comment type="similarity">
    <text evidence="9">Belongs to the glycosyltransferase 28 family.</text>
</comment>
<comment type="subcellular location">
    <subcellularLocation>
        <location evidence="9">Endoplasmic reticulum</location>
    </subcellularLocation>
</comment>
<dbReference type="PANTHER" id="PTHR13069">
    <property type="entry name" value="ALKYLATED DNA REPAIR PROTEIN ALKB HOMOLOG 8"/>
    <property type="match status" value="1"/>
</dbReference>
<evidence type="ECO:0000313" key="12">
    <source>
        <dbReference type="EMBL" id="KAF5365794.1"/>
    </source>
</evidence>
<comment type="catalytic activity">
    <reaction evidence="8">
        <text>an N-acetyl-alpha-D-glucosaminyl-diphospho-di-trans,poly-cis-dolichol + UDP-N-acetyl-alpha-D-glucosamine = an N,N'-diacetylchitobiosyl-diphospho-di-trans,poly-cis-dolichol + UDP + H(+)</text>
        <dbReference type="Rhea" id="RHEA:23380"/>
        <dbReference type="Rhea" id="RHEA-COMP:19507"/>
        <dbReference type="Rhea" id="RHEA-COMP:19510"/>
        <dbReference type="ChEBI" id="CHEBI:15378"/>
        <dbReference type="ChEBI" id="CHEBI:57269"/>
        <dbReference type="ChEBI" id="CHEBI:57705"/>
        <dbReference type="ChEBI" id="CHEBI:58223"/>
        <dbReference type="ChEBI" id="CHEBI:58427"/>
        <dbReference type="EC" id="2.4.1.141"/>
    </reaction>
</comment>
<gene>
    <name evidence="9" type="primary">ALG13</name>
    <name evidence="12" type="ORF">D9758_003248</name>
</gene>
<keyword evidence="5 9" id="KW-0808">Transferase</keyword>
<evidence type="ECO:0000256" key="8">
    <source>
        <dbReference type="ARBA" id="ARBA00048184"/>
    </source>
</evidence>
<comment type="function">
    <text evidence="6 9">Involved in protein N-glycosylation. Essential for the second step of the dolichol-linked oligosaccharide pathway.</text>
</comment>
<dbReference type="PANTHER" id="PTHR13069:SF21">
    <property type="entry name" value="ALKYLATED DNA REPAIR PROTEIN ALKB HOMOLOG 8"/>
    <property type="match status" value="1"/>
</dbReference>
<dbReference type="AlphaFoldDB" id="A0A8H5GIN0"/>
<feature type="domain" description="Methyltransferase type 11" evidence="11">
    <location>
        <begin position="230"/>
        <end position="318"/>
    </location>
</feature>
<dbReference type="CDD" id="cd02440">
    <property type="entry name" value="AdoMet_MTases"/>
    <property type="match status" value="1"/>
</dbReference>
<feature type="domain" description="Glycosyl transferase family 28 C-terminal" evidence="10">
    <location>
        <begin position="3"/>
        <end position="149"/>
    </location>
</feature>
<evidence type="ECO:0000256" key="6">
    <source>
        <dbReference type="ARBA" id="ARBA00024804"/>
    </source>
</evidence>
<keyword evidence="9" id="KW-0256">Endoplasmic reticulum</keyword>
<evidence type="ECO:0000259" key="11">
    <source>
        <dbReference type="Pfam" id="PF08241"/>
    </source>
</evidence>
<dbReference type="SUPFAM" id="SSF53756">
    <property type="entry name" value="UDP-Glycosyltransferase/glycogen phosphorylase"/>
    <property type="match status" value="1"/>
</dbReference>
<dbReference type="InterPro" id="IPR051422">
    <property type="entry name" value="AlkB_tRNA_MeTrf/Diox"/>
</dbReference>
<evidence type="ECO:0000259" key="10">
    <source>
        <dbReference type="Pfam" id="PF04101"/>
    </source>
</evidence>
<evidence type="ECO:0000256" key="1">
    <source>
        <dbReference type="ARBA" id="ARBA00011198"/>
    </source>
</evidence>
<keyword evidence="9" id="KW-0328">Glycosyltransferase</keyword>
<evidence type="ECO:0000256" key="2">
    <source>
        <dbReference type="ARBA" id="ARBA00012614"/>
    </source>
</evidence>
<dbReference type="GO" id="GO:0000049">
    <property type="term" value="F:tRNA binding"/>
    <property type="evidence" value="ECO:0007669"/>
    <property type="project" value="TreeGrafter"/>
</dbReference>
<reference evidence="12 13" key="1">
    <citation type="journal article" date="2020" name="ISME J.">
        <title>Uncovering the hidden diversity of litter-decomposition mechanisms in mushroom-forming fungi.</title>
        <authorList>
            <person name="Floudas D."/>
            <person name="Bentzer J."/>
            <person name="Ahren D."/>
            <person name="Johansson T."/>
            <person name="Persson P."/>
            <person name="Tunlid A."/>
        </authorList>
    </citation>
    <scope>NUCLEOTIDE SEQUENCE [LARGE SCALE GENOMIC DNA]</scope>
    <source>
        <strain evidence="12 13">CBS 291.85</strain>
    </source>
</reference>
<dbReference type="GO" id="GO:0106335">
    <property type="term" value="F:tRNA (5-carboxymethyluridine(34)-5-O)-methyltransferase activity"/>
    <property type="evidence" value="ECO:0007669"/>
    <property type="project" value="TreeGrafter"/>
</dbReference>
<dbReference type="InterPro" id="IPR029063">
    <property type="entry name" value="SAM-dependent_MTases_sf"/>
</dbReference>
<proteinExistence type="inferred from homology"/>
<evidence type="ECO:0000256" key="5">
    <source>
        <dbReference type="ARBA" id="ARBA00022679"/>
    </source>
</evidence>
<comment type="caution">
    <text evidence="12">The sequence shown here is derived from an EMBL/GenBank/DDBJ whole genome shotgun (WGS) entry which is preliminary data.</text>
</comment>
<dbReference type="GO" id="GO:0005634">
    <property type="term" value="C:nucleus"/>
    <property type="evidence" value="ECO:0007669"/>
    <property type="project" value="TreeGrafter"/>
</dbReference>
<dbReference type="EMBL" id="JAACJM010000026">
    <property type="protein sequence ID" value="KAF5365794.1"/>
    <property type="molecule type" value="Genomic_DNA"/>
</dbReference>
<keyword evidence="13" id="KW-1185">Reference proteome</keyword>
<dbReference type="InterPro" id="IPR013216">
    <property type="entry name" value="Methyltransf_11"/>
</dbReference>
<evidence type="ECO:0000256" key="7">
    <source>
        <dbReference type="ARBA" id="ARBA00032061"/>
    </source>
</evidence>
<dbReference type="Pfam" id="PF08241">
    <property type="entry name" value="Methyltransf_11"/>
    <property type="match status" value="1"/>
</dbReference>
<dbReference type="Gene3D" id="3.40.50.150">
    <property type="entry name" value="Vaccinia Virus protein VP39"/>
    <property type="match status" value="1"/>
</dbReference>
<dbReference type="GO" id="GO:0002098">
    <property type="term" value="P:tRNA wobble uridine modification"/>
    <property type="evidence" value="ECO:0007669"/>
    <property type="project" value="TreeGrafter"/>
</dbReference>
<dbReference type="Pfam" id="PF04101">
    <property type="entry name" value="Glyco_tran_28_C"/>
    <property type="match status" value="1"/>
</dbReference>
<evidence type="ECO:0000313" key="13">
    <source>
        <dbReference type="Proteomes" id="UP000559256"/>
    </source>
</evidence>
<dbReference type="GO" id="GO:0005783">
    <property type="term" value="C:endoplasmic reticulum"/>
    <property type="evidence" value="ECO:0007669"/>
    <property type="project" value="UniProtKB-SubCell"/>
</dbReference>
<dbReference type="Proteomes" id="UP000559256">
    <property type="component" value="Unassembled WGS sequence"/>
</dbReference>
<name>A0A8H5GIN0_9AGAR</name>
<dbReference type="GO" id="GO:0008757">
    <property type="term" value="F:S-adenosylmethionine-dependent methyltransferase activity"/>
    <property type="evidence" value="ECO:0007669"/>
    <property type="project" value="InterPro"/>
</dbReference>
<dbReference type="Gene3D" id="3.40.50.2000">
    <property type="entry name" value="Glycogen Phosphorylase B"/>
    <property type="match status" value="1"/>
</dbReference>